<feature type="active site" evidence="8">
    <location>
        <position position="37"/>
    </location>
</feature>
<dbReference type="GO" id="GO:0004141">
    <property type="term" value="F:dethiobiotin synthase activity"/>
    <property type="evidence" value="ECO:0007669"/>
    <property type="project" value="UniProtKB-UniRule"/>
</dbReference>
<name>A0A1I4VC69_9GAMM</name>
<feature type="binding site" evidence="8">
    <location>
        <begin position="200"/>
        <end position="202"/>
    </location>
    <ligand>
        <name>ATP</name>
        <dbReference type="ChEBI" id="CHEBI:30616"/>
    </ligand>
</feature>
<reference evidence="10" key="1">
    <citation type="submission" date="2016-10" db="EMBL/GenBank/DDBJ databases">
        <authorList>
            <person name="Varghese N."/>
            <person name="Submissions S."/>
        </authorList>
    </citation>
    <scope>NUCLEOTIDE SEQUENCE [LARGE SCALE GENOMIC DNA]</scope>
    <source>
        <strain evidence="10">N6PO6</strain>
    </source>
</reference>
<dbReference type="PIRSF" id="PIRSF006755">
    <property type="entry name" value="DTB_synth"/>
    <property type="match status" value="1"/>
</dbReference>
<comment type="caution">
    <text evidence="8">Lacks conserved residue(s) required for the propagation of feature annotation.</text>
</comment>
<dbReference type="GO" id="GO:0009102">
    <property type="term" value="P:biotin biosynthetic process"/>
    <property type="evidence" value="ECO:0007669"/>
    <property type="project" value="UniProtKB-UniRule"/>
</dbReference>
<keyword evidence="10" id="KW-1185">Reference proteome</keyword>
<dbReference type="GO" id="GO:0005524">
    <property type="term" value="F:ATP binding"/>
    <property type="evidence" value="ECO:0007669"/>
    <property type="project" value="UniProtKB-UniRule"/>
</dbReference>
<dbReference type="GO" id="GO:0005829">
    <property type="term" value="C:cytosol"/>
    <property type="evidence" value="ECO:0007669"/>
    <property type="project" value="TreeGrafter"/>
</dbReference>
<dbReference type="AlphaFoldDB" id="A0A1I4VC69"/>
<comment type="pathway">
    <text evidence="8">Cofactor biosynthesis; biotin biosynthesis; biotin from 7,8-diaminononanoate: step 1/2.</text>
</comment>
<feature type="binding site" evidence="8">
    <location>
        <begin position="111"/>
        <end position="114"/>
    </location>
    <ligand>
        <name>ATP</name>
        <dbReference type="ChEBI" id="CHEBI:30616"/>
    </ligand>
</feature>
<evidence type="ECO:0000256" key="2">
    <source>
        <dbReference type="ARBA" id="ARBA00022598"/>
    </source>
</evidence>
<keyword evidence="4 8" id="KW-0547">Nucleotide-binding</keyword>
<gene>
    <name evidence="8" type="primary">bioD</name>
    <name evidence="9" type="ORF">SAMN05216516_101683</name>
</gene>
<feature type="binding site" evidence="8">
    <location>
        <begin position="171"/>
        <end position="172"/>
    </location>
    <ligand>
        <name>ATP</name>
        <dbReference type="ChEBI" id="CHEBI:30616"/>
    </ligand>
</feature>
<evidence type="ECO:0000256" key="8">
    <source>
        <dbReference type="HAMAP-Rule" id="MF_00336"/>
    </source>
</evidence>
<comment type="catalytic activity">
    <reaction evidence="8">
        <text>(7R,8S)-7,8-diammoniononanoate + CO2 + ATP = (4R,5S)-dethiobiotin + ADP + phosphate + 3 H(+)</text>
        <dbReference type="Rhea" id="RHEA:15805"/>
        <dbReference type="ChEBI" id="CHEBI:15378"/>
        <dbReference type="ChEBI" id="CHEBI:16526"/>
        <dbReference type="ChEBI" id="CHEBI:30616"/>
        <dbReference type="ChEBI" id="CHEBI:43474"/>
        <dbReference type="ChEBI" id="CHEBI:149469"/>
        <dbReference type="ChEBI" id="CHEBI:149473"/>
        <dbReference type="ChEBI" id="CHEBI:456216"/>
        <dbReference type="EC" id="6.3.3.3"/>
    </reaction>
</comment>
<dbReference type="OrthoDB" id="9802097at2"/>
<dbReference type="PANTHER" id="PTHR43210:SF4">
    <property type="entry name" value="ATP-DEPENDENT DETHIOBIOTIN SYNTHETASE BIOD 2"/>
    <property type="match status" value="1"/>
</dbReference>
<dbReference type="FunFam" id="3.40.50.300:FF:000292">
    <property type="entry name" value="ATP-dependent dethiobiotin synthetase BioD"/>
    <property type="match status" value="1"/>
</dbReference>
<evidence type="ECO:0000313" key="10">
    <source>
        <dbReference type="Proteomes" id="UP000242222"/>
    </source>
</evidence>
<dbReference type="EMBL" id="FOVC01000001">
    <property type="protein sequence ID" value="SFM98769.1"/>
    <property type="molecule type" value="Genomic_DNA"/>
</dbReference>
<dbReference type="NCBIfam" id="TIGR00347">
    <property type="entry name" value="bioD"/>
    <property type="match status" value="1"/>
</dbReference>
<comment type="subcellular location">
    <subcellularLocation>
        <location evidence="8">Cytoplasm</location>
    </subcellularLocation>
</comment>
<feature type="binding site" evidence="8">
    <location>
        <position position="111"/>
    </location>
    <ligand>
        <name>Mg(2+)</name>
        <dbReference type="ChEBI" id="CHEBI:18420"/>
    </ligand>
</feature>
<protein>
    <recommendedName>
        <fullName evidence="8">ATP-dependent dethiobiotin synthetase BioD</fullName>
        <ecNumber evidence="8">6.3.3.3</ecNumber>
    </recommendedName>
    <alternativeName>
        <fullName evidence="8">DTB synthetase</fullName>
        <shortName evidence="8">DTBS</shortName>
    </alternativeName>
    <alternativeName>
        <fullName evidence="8">Dethiobiotin synthase</fullName>
    </alternativeName>
</protein>
<dbReference type="STRING" id="1367852.SAMN05216516_101683"/>
<dbReference type="EC" id="6.3.3.3" evidence="8"/>
<dbReference type="Pfam" id="PF13500">
    <property type="entry name" value="AAA_26"/>
    <property type="match status" value="1"/>
</dbReference>
<proteinExistence type="inferred from homology"/>
<organism evidence="9 10">
    <name type="scientific">Izhakiella capsodis</name>
    <dbReference type="NCBI Taxonomy" id="1367852"/>
    <lineage>
        <taxon>Bacteria</taxon>
        <taxon>Pseudomonadati</taxon>
        <taxon>Pseudomonadota</taxon>
        <taxon>Gammaproteobacteria</taxon>
        <taxon>Enterobacterales</taxon>
        <taxon>Erwiniaceae</taxon>
        <taxon>Izhakiella</taxon>
    </lineage>
</organism>
<dbReference type="UniPathway" id="UPA00078">
    <property type="reaction ID" value="UER00161"/>
</dbReference>
<keyword evidence="2 8" id="KW-0436">Ligase</keyword>
<dbReference type="InterPro" id="IPR004472">
    <property type="entry name" value="DTB_synth_BioD"/>
</dbReference>
<keyword evidence="1 8" id="KW-0963">Cytoplasm</keyword>
<dbReference type="InterPro" id="IPR027417">
    <property type="entry name" value="P-loop_NTPase"/>
</dbReference>
<keyword evidence="6 8" id="KW-0067">ATP-binding</keyword>
<evidence type="ECO:0000256" key="5">
    <source>
        <dbReference type="ARBA" id="ARBA00022756"/>
    </source>
</evidence>
<dbReference type="RefSeq" id="WP_092875080.1">
    <property type="nucleotide sequence ID" value="NZ_FOVC01000001.1"/>
</dbReference>
<dbReference type="GO" id="GO:0000287">
    <property type="term" value="F:magnesium ion binding"/>
    <property type="evidence" value="ECO:0007669"/>
    <property type="project" value="UniProtKB-UniRule"/>
</dbReference>
<keyword evidence="5 8" id="KW-0093">Biotin biosynthesis</keyword>
<comment type="similarity">
    <text evidence="8">Belongs to the dethiobiotin synthetase family.</text>
</comment>
<dbReference type="PANTHER" id="PTHR43210">
    <property type="entry name" value="DETHIOBIOTIN SYNTHETASE"/>
    <property type="match status" value="1"/>
</dbReference>
<keyword evidence="7 8" id="KW-0460">Magnesium</keyword>
<comment type="cofactor">
    <cofactor evidence="8">
        <name>Mg(2+)</name>
        <dbReference type="ChEBI" id="CHEBI:18420"/>
    </cofactor>
</comment>
<feature type="binding site" evidence="8">
    <location>
        <position position="16"/>
    </location>
    <ligand>
        <name>Mg(2+)</name>
        <dbReference type="ChEBI" id="CHEBI:18420"/>
    </ligand>
</feature>
<comment type="function">
    <text evidence="8">Catalyzes a mechanistically unusual reaction, the ATP-dependent insertion of CO2 between the N7 and N8 nitrogen atoms of 7,8-diaminopelargonic acid (DAPA, also called 7,8-diammoniononanoate) to form a ureido ring.</text>
</comment>
<evidence type="ECO:0000256" key="6">
    <source>
        <dbReference type="ARBA" id="ARBA00022840"/>
    </source>
</evidence>
<dbReference type="HAMAP" id="MF_00336">
    <property type="entry name" value="BioD"/>
    <property type="match status" value="1"/>
</dbReference>
<evidence type="ECO:0000313" key="9">
    <source>
        <dbReference type="EMBL" id="SFM98769.1"/>
    </source>
</evidence>
<evidence type="ECO:0000256" key="4">
    <source>
        <dbReference type="ARBA" id="ARBA00022741"/>
    </source>
</evidence>
<evidence type="ECO:0000256" key="7">
    <source>
        <dbReference type="ARBA" id="ARBA00022842"/>
    </source>
</evidence>
<dbReference type="CDD" id="cd03109">
    <property type="entry name" value="DTBS"/>
    <property type="match status" value="1"/>
</dbReference>
<evidence type="ECO:0000256" key="1">
    <source>
        <dbReference type="ARBA" id="ARBA00022490"/>
    </source>
</evidence>
<evidence type="ECO:0000256" key="3">
    <source>
        <dbReference type="ARBA" id="ARBA00022723"/>
    </source>
</evidence>
<dbReference type="Proteomes" id="UP000242222">
    <property type="component" value="Unassembled WGS sequence"/>
</dbReference>
<accession>A0A1I4VC69</accession>
<dbReference type="GO" id="GO:0042803">
    <property type="term" value="F:protein homodimerization activity"/>
    <property type="evidence" value="ECO:0007669"/>
    <property type="project" value="UniProtKB-ARBA"/>
</dbReference>
<feature type="binding site" evidence="8">
    <location>
        <position position="54"/>
    </location>
    <ligand>
        <name>ATP</name>
        <dbReference type="ChEBI" id="CHEBI:30616"/>
    </ligand>
</feature>
<keyword evidence="3 8" id="KW-0479">Metal-binding</keyword>
<dbReference type="SUPFAM" id="SSF52540">
    <property type="entry name" value="P-loop containing nucleoside triphosphate hydrolases"/>
    <property type="match status" value="1"/>
</dbReference>
<feature type="binding site" evidence="8">
    <location>
        <position position="54"/>
    </location>
    <ligand>
        <name>Mg(2+)</name>
        <dbReference type="ChEBI" id="CHEBI:18420"/>
    </ligand>
</feature>
<comment type="subunit">
    <text evidence="8">Homodimer.</text>
</comment>
<sequence>MKRVFVTGTDSAIGKTVTCCALMQKLSSQGKRVVGYKPIGRNSLQTPEGLRNPDALVLQTASTLKTTYEAINPLAYEDDEVSAQRGAPVNYAALSEGLAALSSQADTVIIEGTGGWRNLLSDLRPLSEWVVQEQLPVIMVVGIQSGCISHALLTSQAILADGLPLVGWVANRINPGLAHYAEIIDVLSEKLSAPLLGEIPYLPRPEKRALADYLCGM</sequence>
<dbReference type="Gene3D" id="3.40.50.300">
    <property type="entry name" value="P-loop containing nucleotide triphosphate hydrolases"/>
    <property type="match status" value="1"/>
</dbReference>